<name>B8BXG1_THAPS</name>
<evidence type="ECO:0000313" key="6">
    <source>
        <dbReference type="EMBL" id="EED94201.1"/>
    </source>
</evidence>
<dbReference type="SUPFAM" id="SSF50129">
    <property type="entry name" value="GroES-like"/>
    <property type="match status" value="1"/>
</dbReference>
<evidence type="ECO:0008006" key="8">
    <source>
        <dbReference type="Google" id="ProtNLM"/>
    </source>
</evidence>
<dbReference type="GO" id="GO:0046872">
    <property type="term" value="F:metal ion binding"/>
    <property type="evidence" value="ECO:0007669"/>
    <property type="project" value="UniProtKB-KW"/>
</dbReference>
<dbReference type="Proteomes" id="UP000001449">
    <property type="component" value="Chromosome 3"/>
</dbReference>
<dbReference type="PANTHER" id="PTHR43350">
    <property type="entry name" value="NAD-DEPENDENT ALCOHOL DEHYDROGENASE"/>
    <property type="match status" value="1"/>
</dbReference>
<protein>
    <recommendedName>
        <fullName evidence="8">Alcohol dehydrogenase-like C-terminal domain-containing protein</fullName>
    </recommendedName>
</protein>
<keyword evidence="4" id="KW-0862">Zinc</keyword>
<dbReference type="GeneID" id="7444078"/>
<dbReference type="AlphaFoldDB" id="B8BXG1"/>
<reference evidence="6 7" key="1">
    <citation type="journal article" date="2004" name="Science">
        <title>The genome of the diatom Thalassiosira pseudonana: ecology, evolution, and metabolism.</title>
        <authorList>
            <person name="Armbrust E.V."/>
            <person name="Berges J.A."/>
            <person name="Bowler C."/>
            <person name="Green B.R."/>
            <person name="Martinez D."/>
            <person name="Putnam N.H."/>
            <person name="Zhou S."/>
            <person name="Allen A.E."/>
            <person name="Apt K.E."/>
            <person name="Bechner M."/>
            <person name="Brzezinski M.A."/>
            <person name="Chaal B.K."/>
            <person name="Chiovitti A."/>
            <person name="Davis A.K."/>
            <person name="Demarest M.S."/>
            <person name="Detter J.C."/>
            <person name="Glavina T."/>
            <person name="Goodstein D."/>
            <person name="Hadi M.Z."/>
            <person name="Hellsten U."/>
            <person name="Hildebrand M."/>
            <person name="Jenkins B.D."/>
            <person name="Jurka J."/>
            <person name="Kapitonov V.V."/>
            <person name="Kroger N."/>
            <person name="Lau W.W."/>
            <person name="Lane T.W."/>
            <person name="Larimer F.W."/>
            <person name="Lippmeier J.C."/>
            <person name="Lucas S."/>
            <person name="Medina M."/>
            <person name="Montsant A."/>
            <person name="Obornik M."/>
            <person name="Parker M.S."/>
            <person name="Palenik B."/>
            <person name="Pazour G.J."/>
            <person name="Richardson P.M."/>
            <person name="Rynearson T.A."/>
            <person name="Saito M.A."/>
            <person name="Schwartz D.C."/>
            <person name="Thamatrakoln K."/>
            <person name="Valentin K."/>
            <person name="Vardi A."/>
            <person name="Wilkerson F.P."/>
            <person name="Rokhsar D.S."/>
        </authorList>
    </citation>
    <scope>NUCLEOTIDE SEQUENCE [LARGE SCALE GENOMIC DNA]</scope>
    <source>
        <strain evidence="6 7">CCMP1335</strain>
    </source>
</reference>
<feature type="non-terminal residue" evidence="6">
    <location>
        <position position="402"/>
    </location>
</feature>
<reference evidence="6 7" key="2">
    <citation type="journal article" date="2008" name="Nature">
        <title>The Phaeodactylum genome reveals the evolutionary history of diatom genomes.</title>
        <authorList>
            <person name="Bowler C."/>
            <person name="Allen A.E."/>
            <person name="Badger J.H."/>
            <person name="Grimwood J."/>
            <person name="Jabbari K."/>
            <person name="Kuo A."/>
            <person name="Maheswari U."/>
            <person name="Martens C."/>
            <person name="Maumus F."/>
            <person name="Otillar R.P."/>
            <person name="Rayko E."/>
            <person name="Salamov A."/>
            <person name="Vandepoele K."/>
            <person name="Beszteri B."/>
            <person name="Gruber A."/>
            <person name="Heijde M."/>
            <person name="Katinka M."/>
            <person name="Mock T."/>
            <person name="Valentin K."/>
            <person name="Verret F."/>
            <person name="Berges J.A."/>
            <person name="Brownlee C."/>
            <person name="Cadoret J.P."/>
            <person name="Chiovitti A."/>
            <person name="Choi C.J."/>
            <person name="Coesel S."/>
            <person name="De Martino A."/>
            <person name="Detter J.C."/>
            <person name="Durkin C."/>
            <person name="Falciatore A."/>
            <person name="Fournet J."/>
            <person name="Haruta M."/>
            <person name="Huysman M.J."/>
            <person name="Jenkins B.D."/>
            <person name="Jiroutova K."/>
            <person name="Jorgensen R.E."/>
            <person name="Joubert Y."/>
            <person name="Kaplan A."/>
            <person name="Kroger N."/>
            <person name="Kroth P.G."/>
            <person name="La Roche J."/>
            <person name="Lindquist E."/>
            <person name="Lommer M."/>
            <person name="Martin-Jezequel V."/>
            <person name="Lopez P.J."/>
            <person name="Lucas S."/>
            <person name="Mangogna M."/>
            <person name="McGinnis K."/>
            <person name="Medlin L.K."/>
            <person name="Montsant A."/>
            <person name="Oudot-Le Secq M.P."/>
            <person name="Napoli C."/>
            <person name="Obornik M."/>
            <person name="Parker M.S."/>
            <person name="Petit J.L."/>
            <person name="Porcel B.M."/>
            <person name="Poulsen N."/>
            <person name="Robison M."/>
            <person name="Rychlewski L."/>
            <person name="Rynearson T.A."/>
            <person name="Schmutz J."/>
            <person name="Shapiro H."/>
            <person name="Siaut M."/>
            <person name="Stanley M."/>
            <person name="Sussman M.R."/>
            <person name="Taylor A.R."/>
            <person name="Vardi A."/>
            <person name="von Dassow P."/>
            <person name="Vyverman W."/>
            <person name="Willis A."/>
            <person name="Wyrwicz L.S."/>
            <person name="Rokhsar D.S."/>
            <person name="Weissenbach J."/>
            <person name="Armbrust E.V."/>
            <person name="Green B.R."/>
            <person name="Van de Peer Y."/>
            <person name="Grigoriev I.V."/>
        </authorList>
    </citation>
    <scope>NUCLEOTIDE SEQUENCE [LARGE SCALE GENOMIC DNA]</scope>
    <source>
        <strain evidence="6 7">CCMP1335</strain>
    </source>
</reference>
<dbReference type="PaxDb" id="35128-Thaps261734"/>
<proteinExistence type="inferred from homology"/>
<dbReference type="InterPro" id="IPR036291">
    <property type="entry name" value="NAD(P)-bd_dom_sf"/>
</dbReference>
<dbReference type="InParanoid" id="B8BXG1"/>
<evidence type="ECO:0000256" key="4">
    <source>
        <dbReference type="ARBA" id="ARBA00022833"/>
    </source>
</evidence>
<accession>B8BXG1</accession>
<dbReference type="HOGENOM" id="CLU_026673_9_0_1"/>
<evidence type="ECO:0000256" key="1">
    <source>
        <dbReference type="ARBA" id="ARBA00001947"/>
    </source>
</evidence>
<dbReference type="Gene3D" id="3.90.180.10">
    <property type="entry name" value="Medium-chain alcohol dehydrogenases, catalytic domain"/>
    <property type="match status" value="1"/>
</dbReference>
<evidence type="ECO:0000256" key="2">
    <source>
        <dbReference type="ARBA" id="ARBA00008072"/>
    </source>
</evidence>
<organism evidence="6 7">
    <name type="scientific">Thalassiosira pseudonana</name>
    <name type="common">Marine diatom</name>
    <name type="synonym">Cyclotella nana</name>
    <dbReference type="NCBI Taxonomy" id="35128"/>
    <lineage>
        <taxon>Eukaryota</taxon>
        <taxon>Sar</taxon>
        <taxon>Stramenopiles</taxon>
        <taxon>Ochrophyta</taxon>
        <taxon>Bacillariophyta</taxon>
        <taxon>Coscinodiscophyceae</taxon>
        <taxon>Thalassiosirophycidae</taxon>
        <taxon>Thalassiosirales</taxon>
        <taxon>Thalassiosiraceae</taxon>
        <taxon>Thalassiosira</taxon>
    </lineage>
</organism>
<keyword evidence="7" id="KW-1185">Reference proteome</keyword>
<sequence>MTKHQLDATGWIKRSRSEPRTIAVSNVDLLFRLQDDVHTCDVGKVSTFGNGKETSAVISAQEIQFVSPYNVTTITKRWDTTNSQYLDPNQIEIESVCSLISSGTELKIFKGSFESASLDVNIKGMADESMEYPLAYGYSLVGRVVACGVDVEDADSLIGKLVFTFSAHSSRVIIDRDACQLVPDGIDARDAIFMPSVETALSLVHDAHVRIGENAAVYGQGLIGLLVTSILSMQSPSAVSSSNRFSSVTAFDTLGDRLCVASTLGADSALQPQSASDSGPFDVSIEVSGNPRALQSAIDHTANNGRIIVGSWYGNSDVSLKLGIDFHRSHKTIQTSQVSTIPSSLAGLWSKERRFAMTWALVKAIRPSRLISKSLTLDDAQLAYELLDGGKEIAICFMYGSN</sequence>
<gene>
    <name evidence="6" type="ORF">THAPSDRAFT_261734</name>
</gene>
<dbReference type="PANTHER" id="PTHR43350:SF19">
    <property type="entry name" value="D-GULOSIDE 3-DEHYDROGENASE"/>
    <property type="match status" value="1"/>
</dbReference>
<dbReference type="eggNOG" id="ENOG502REAB">
    <property type="taxonomic scope" value="Eukaryota"/>
</dbReference>
<evidence type="ECO:0000256" key="5">
    <source>
        <dbReference type="ARBA" id="ARBA00023002"/>
    </source>
</evidence>
<dbReference type="CDD" id="cd08255">
    <property type="entry name" value="2-desacetyl-2-hydroxyethyl_bacteriochlorophyllide_like"/>
    <property type="match status" value="1"/>
</dbReference>
<evidence type="ECO:0000256" key="3">
    <source>
        <dbReference type="ARBA" id="ARBA00022723"/>
    </source>
</evidence>
<dbReference type="SUPFAM" id="SSF51735">
    <property type="entry name" value="NAD(P)-binding Rossmann-fold domains"/>
    <property type="match status" value="1"/>
</dbReference>
<dbReference type="InterPro" id="IPR011032">
    <property type="entry name" value="GroES-like_sf"/>
</dbReference>
<dbReference type="KEGG" id="tps:THAPSDRAFT_261734"/>
<dbReference type="EMBL" id="CM000640">
    <property type="protein sequence ID" value="EED94201.1"/>
    <property type="molecule type" value="Genomic_DNA"/>
</dbReference>
<comment type="similarity">
    <text evidence="2">Belongs to the zinc-containing alcohol dehydrogenase family.</text>
</comment>
<keyword evidence="5" id="KW-0560">Oxidoreductase</keyword>
<evidence type="ECO:0000313" key="7">
    <source>
        <dbReference type="Proteomes" id="UP000001449"/>
    </source>
</evidence>
<dbReference type="Gene3D" id="3.40.50.720">
    <property type="entry name" value="NAD(P)-binding Rossmann-like Domain"/>
    <property type="match status" value="1"/>
</dbReference>
<keyword evidence="3" id="KW-0479">Metal-binding</keyword>
<dbReference type="OMA" id="CLYPHQS"/>
<dbReference type="STRING" id="35128.B8BXG1"/>
<comment type="cofactor">
    <cofactor evidence="1">
        <name>Zn(2+)</name>
        <dbReference type="ChEBI" id="CHEBI:29105"/>
    </cofactor>
</comment>
<dbReference type="RefSeq" id="XP_002288765.1">
    <property type="nucleotide sequence ID" value="XM_002288729.1"/>
</dbReference>
<dbReference type="GO" id="GO:0016491">
    <property type="term" value="F:oxidoreductase activity"/>
    <property type="evidence" value="ECO:0007669"/>
    <property type="project" value="UniProtKB-KW"/>
</dbReference>